<evidence type="ECO:0000256" key="3">
    <source>
        <dbReference type="ARBA" id="ARBA00022692"/>
    </source>
</evidence>
<dbReference type="EMBL" id="KN822976">
    <property type="protein sequence ID" value="KIO30009.1"/>
    <property type="molecule type" value="Genomic_DNA"/>
</dbReference>
<accession>A0A0C3QQU5</accession>
<dbReference type="GO" id="GO:0016020">
    <property type="term" value="C:membrane"/>
    <property type="evidence" value="ECO:0007669"/>
    <property type="project" value="UniProtKB-SubCell"/>
</dbReference>
<feature type="transmembrane region" description="Helical" evidence="7">
    <location>
        <begin position="71"/>
        <end position="90"/>
    </location>
</feature>
<organism evidence="9 10">
    <name type="scientific">Tulasnella calospora MUT 4182</name>
    <dbReference type="NCBI Taxonomy" id="1051891"/>
    <lineage>
        <taxon>Eukaryota</taxon>
        <taxon>Fungi</taxon>
        <taxon>Dikarya</taxon>
        <taxon>Basidiomycota</taxon>
        <taxon>Agaricomycotina</taxon>
        <taxon>Agaricomycetes</taxon>
        <taxon>Cantharellales</taxon>
        <taxon>Tulasnellaceae</taxon>
        <taxon>Tulasnella</taxon>
    </lineage>
</organism>
<name>A0A0C3QQU5_9AGAM</name>
<evidence type="ECO:0000256" key="7">
    <source>
        <dbReference type="SAM" id="Phobius"/>
    </source>
</evidence>
<evidence type="ECO:0000256" key="2">
    <source>
        <dbReference type="ARBA" id="ARBA00009045"/>
    </source>
</evidence>
<reference evidence="9 10" key="1">
    <citation type="submission" date="2014-04" db="EMBL/GenBank/DDBJ databases">
        <authorList>
            <consortium name="DOE Joint Genome Institute"/>
            <person name="Kuo A."/>
            <person name="Girlanda M."/>
            <person name="Perotto S."/>
            <person name="Kohler A."/>
            <person name="Nagy L.G."/>
            <person name="Floudas D."/>
            <person name="Copeland A."/>
            <person name="Barry K.W."/>
            <person name="Cichocki N."/>
            <person name="Veneault-Fourrey C."/>
            <person name="LaButti K."/>
            <person name="Lindquist E.A."/>
            <person name="Lipzen A."/>
            <person name="Lundell T."/>
            <person name="Morin E."/>
            <person name="Murat C."/>
            <person name="Sun H."/>
            <person name="Tunlid A."/>
            <person name="Henrissat B."/>
            <person name="Grigoriev I.V."/>
            <person name="Hibbett D.S."/>
            <person name="Martin F."/>
            <person name="Nordberg H.P."/>
            <person name="Cantor M.N."/>
            <person name="Hua S.X."/>
        </authorList>
    </citation>
    <scope>NUCLEOTIDE SEQUENCE [LARGE SCALE GENOMIC DNA]</scope>
    <source>
        <strain evidence="9 10">MUT 4182</strain>
    </source>
</reference>
<evidence type="ECO:0000313" key="9">
    <source>
        <dbReference type="EMBL" id="KIO30009.1"/>
    </source>
</evidence>
<comment type="subcellular location">
    <subcellularLocation>
        <location evidence="1">Membrane</location>
        <topology evidence="1">Multi-pass membrane protein</topology>
    </subcellularLocation>
</comment>
<dbReference type="InterPro" id="IPR022764">
    <property type="entry name" value="Peptidase_S54_rhomboid_dom"/>
</dbReference>
<dbReference type="HOGENOM" id="CLU_055068_7_2_1"/>
<proteinExistence type="inferred from homology"/>
<keyword evidence="3 7" id="KW-0812">Transmembrane</keyword>
<protein>
    <recommendedName>
        <fullName evidence="8">Peptidase S54 rhomboid domain-containing protein</fullName>
    </recommendedName>
</protein>
<evidence type="ECO:0000259" key="8">
    <source>
        <dbReference type="Pfam" id="PF01694"/>
    </source>
</evidence>
<reference evidence="10" key="2">
    <citation type="submission" date="2015-01" db="EMBL/GenBank/DDBJ databases">
        <title>Evolutionary Origins and Diversification of the Mycorrhizal Mutualists.</title>
        <authorList>
            <consortium name="DOE Joint Genome Institute"/>
            <consortium name="Mycorrhizal Genomics Consortium"/>
            <person name="Kohler A."/>
            <person name="Kuo A."/>
            <person name="Nagy L.G."/>
            <person name="Floudas D."/>
            <person name="Copeland A."/>
            <person name="Barry K.W."/>
            <person name="Cichocki N."/>
            <person name="Veneault-Fourrey C."/>
            <person name="LaButti K."/>
            <person name="Lindquist E.A."/>
            <person name="Lipzen A."/>
            <person name="Lundell T."/>
            <person name="Morin E."/>
            <person name="Murat C."/>
            <person name="Riley R."/>
            <person name="Ohm R."/>
            <person name="Sun H."/>
            <person name="Tunlid A."/>
            <person name="Henrissat B."/>
            <person name="Grigoriev I.V."/>
            <person name="Hibbett D.S."/>
            <person name="Martin F."/>
        </authorList>
    </citation>
    <scope>NUCLEOTIDE SEQUENCE [LARGE SCALE GENOMIC DNA]</scope>
    <source>
        <strain evidence="10">MUT 4182</strain>
    </source>
</reference>
<keyword evidence="4" id="KW-0378">Hydrolase</keyword>
<evidence type="ECO:0000256" key="5">
    <source>
        <dbReference type="ARBA" id="ARBA00022989"/>
    </source>
</evidence>
<dbReference type="GO" id="GO:0004252">
    <property type="term" value="F:serine-type endopeptidase activity"/>
    <property type="evidence" value="ECO:0007669"/>
    <property type="project" value="InterPro"/>
</dbReference>
<dbReference type="PANTHER" id="PTHR43731:SF14">
    <property type="entry name" value="PRESENILIN-ASSOCIATED RHOMBOID-LIKE PROTEIN, MITOCHONDRIAL"/>
    <property type="match status" value="1"/>
</dbReference>
<keyword evidence="6 7" id="KW-0472">Membrane</keyword>
<dbReference type="InterPro" id="IPR035952">
    <property type="entry name" value="Rhomboid-like_sf"/>
</dbReference>
<evidence type="ECO:0000256" key="1">
    <source>
        <dbReference type="ARBA" id="ARBA00004141"/>
    </source>
</evidence>
<feature type="transmembrane region" description="Helical" evidence="7">
    <location>
        <begin position="212"/>
        <end position="235"/>
    </location>
</feature>
<dbReference type="PANTHER" id="PTHR43731">
    <property type="entry name" value="RHOMBOID PROTEASE"/>
    <property type="match status" value="1"/>
</dbReference>
<sequence>MAPTTVSAVPSTSLQTSPSSILRFARNTLAQMRSSYYGGGSRGGGGYYSSGRGNGFFNNFRRMLNGIPPDMIFYGIMGINGAVFALWWYASESWKKFRDPSLYRWMLDNFTTSTRNLLQGRVWTLLTSCFSHEDAGHIFMNLLTFWFMGKPVLAMLGNSSFLALYLGGGLVSSFISSGYSIFSGRNTGSHGASGAISAVLAFYATMFPRNTFLLFMIVPMPAWVCVGGLALYDLYGSLTNPHRRVDGAGHLGGLLAGFLYAMRLRRGVGF</sequence>
<dbReference type="Gene3D" id="1.20.1540.10">
    <property type="entry name" value="Rhomboid-like"/>
    <property type="match status" value="1"/>
</dbReference>
<evidence type="ECO:0000256" key="4">
    <source>
        <dbReference type="ARBA" id="ARBA00022801"/>
    </source>
</evidence>
<dbReference type="Pfam" id="PF01694">
    <property type="entry name" value="Rhomboid"/>
    <property type="match status" value="1"/>
</dbReference>
<dbReference type="AlphaFoldDB" id="A0A0C3QQU5"/>
<keyword evidence="10" id="KW-1185">Reference proteome</keyword>
<dbReference type="OrthoDB" id="418595at2759"/>
<feature type="transmembrane region" description="Helical" evidence="7">
    <location>
        <begin position="163"/>
        <end position="182"/>
    </location>
</feature>
<evidence type="ECO:0000313" key="10">
    <source>
        <dbReference type="Proteomes" id="UP000054248"/>
    </source>
</evidence>
<dbReference type="GO" id="GO:0006465">
    <property type="term" value="P:signal peptide processing"/>
    <property type="evidence" value="ECO:0007669"/>
    <property type="project" value="TreeGrafter"/>
</dbReference>
<dbReference type="STRING" id="1051891.A0A0C3QQU5"/>
<gene>
    <name evidence="9" type="ORF">M407DRAFT_242366</name>
</gene>
<feature type="domain" description="Peptidase S54 rhomboid" evidence="8">
    <location>
        <begin position="120"/>
        <end position="265"/>
    </location>
</feature>
<comment type="similarity">
    <text evidence="2">Belongs to the peptidase S54 family.</text>
</comment>
<dbReference type="Proteomes" id="UP000054248">
    <property type="component" value="Unassembled WGS sequence"/>
</dbReference>
<dbReference type="InterPro" id="IPR050925">
    <property type="entry name" value="Rhomboid_protease_S54"/>
</dbReference>
<keyword evidence="5 7" id="KW-1133">Transmembrane helix</keyword>
<evidence type="ECO:0000256" key="6">
    <source>
        <dbReference type="ARBA" id="ARBA00023136"/>
    </source>
</evidence>
<dbReference type="SUPFAM" id="SSF144091">
    <property type="entry name" value="Rhomboid-like"/>
    <property type="match status" value="1"/>
</dbReference>
<feature type="transmembrane region" description="Helical" evidence="7">
    <location>
        <begin position="247"/>
        <end position="264"/>
    </location>
</feature>